<dbReference type="Proteomes" id="UP001500133">
    <property type="component" value="Unassembled WGS sequence"/>
</dbReference>
<comment type="similarity">
    <text evidence="1 2">Belongs to the fructosamine kinase family.</text>
</comment>
<dbReference type="PANTHER" id="PTHR12149">
    <property type="entry name" value="FRUCTOSAMINE 3 KINASE-RELATED PROTEIN"/>
    <property type="match status" value="1"/>
</dbReference>
<reference evidence="5" key="1">
    <citation type="journal article" date="2019" name="Int. J. Syst. Evol. Microbiol.">
        <title>The Global Catalogue of Microorganisms (GCM) 10K type strain sequencing project: providing services to taxonomists for standard genome sequencing and annotation.</title>
        <authorList>
            <consortium name="The Broad Institute Genomics Platform"/>
            <consortium name="The Broad Institute Genome Sequencing Center for Infectious Disease"/>
            <person name="Wu L."/>
            <person name="Ma J."/>
        </authorList>
    </citation>
    <scope>NUCLEOTIDE SEQUENCE [LARGE SCALE GENOMIC DNA]</scope>
    <source>
        <strain evidence="5">JCM 16914</strain>
    </source>
</reference>
<evidence type="ECO:0008006" key="6">
    <source>
        <dbReference type="Google" id="ProtNLM"/>
    </source>
</evidence>
<name>A0ABP7LET9_9GAMM</name>
<evidence type="ECO:0000256" key="1">
    <source>
        <dbReference type="ARBA" id="ARBA00009460"/>
    </source>
</evidence>
<dbReference type="PIRSF" id="PIRSF006221">
    <property type="entry name" value="Ketosamine-3-kinase"/>
    <property type="match status" value="1"/>
</dbReference>
<evidence type="ECO:0000256" key="3">
    <source>
        <dbReference type="SAM" id="MobiDB-lite"/>
    </source>
</evidence>
<keyword evidence="2" id="KW-0418">Kinase</keyword>
<dbReference type="SUPFAM" id="SSF56112">
    <property type="entry name" value="Protein kinase-like (PK-like)"/>
    <property type="match status" value="1"/>
</dbReference>
<gene>
    <name evidence="4" type="ORF">GCM10022228_08890</name>
</gene>
<evidence type="ECO:0000313" key="5">
    <source>
        <dbReference type="Proteomes" id="UP001500133"/>
    </source>
</evidence>
<proteinExistence type="inferred from homology"/>
<keyword evidence="2" id="KW-0808">Transferase</keyword>
<evidence type="ECO:0000313" key="4">
    <source>
        <dbReference type="EMBL" id="GAA3900587.1"/>
    </source>
</evidence>
<feature type="region of interest" description="Disordered" evidence="3">
    <location>
        <begin position="110"/>
        <end position="132"/>
    </location>
</feature>
<accession>A0ABP7LET9</accession>
<dbReference type="InterPro" id="IPR011009">
    <property type="entry name" value="Kinase-like_dom_sf"/>
</dbReference>
<dbReference type="Pfam" id="PF03881">
    <property type="entry name" value="Fructosamin_kin"/>
    <property type="match status" value="1"/>
</dbReference>
<dbReference type="RefSeq" id="WP_344702700.1">
    <property type="nucleotide sequence ID" value="NZ_BAAAZT010000030.1"/>
</dbReference>
<dbReference type="EMBL" id="BAAAZT010000030">
    <property type="protein sequence ID" value="GAA3900587.1"/>
    <property type="molecule type" value="Genomic_DNA"/>
</dbReference>
<dbReference type="PANTHER" id="PTHR12149:SF8">
    <property type="entry name" value="PROTEIN-RIBULOSAMINE 3-KINASE"/>
    <property type="match status" value="1"/>
</dbReference>
<dbReference type="InterPro" id="IPR016477">
    <property type="entry name" value="Fructo-/Ketosamine-3-kinase"/>
</dbReference>
<dbReference type="Gene3D" id="3.30.200.20">
    <property type="entry name" value="Phosphorylase Kinase, domain 1"/>
    <property type="match status" value="1"/>
</dbReference>
<dbReference type="Gene3D" id="3.90.1200.10">
    <property type="match status" value="1"/>
</dbReference>
<comment type="caution">
    <text evidence="4">The sequence shown here is derived from an EMBL/GenBank/DDBJ whole genome shotgun (WGS) entry which is preliminary data.</text>
</comment>
<evidence type="ECO:0000256" key="2">
    <source>
        <dbReference type="PIRNR" id="PIRNR006221"/>
    </source>
</evidence>
<keyword evidence="5" id="KW-1185">Reference proteome</keyword>
<organism evidence="4 5">
    <name type="scientific">Halomonas cibimaris</name>
    <dbReference type="NCBI Taxonomy" id="657012"/>
    <lineage>
        <taxon>Bacteria</taxon>
        <taxon>Pseudomonadati</taxon>
        <taxon>Pseudomonadota</taxon>
        <taxon>Gammaproteobacteria</taxon>
        <taxon>Oceanospirillales</taxon>
        <taxon>Halomonadaceae</taxon>
        <taxon>Halomonas</taxon>
    </lineage>
</organism>
<sequence length="279" mass="30055">MESGLRALLEEQGLAADEASIRLISAADSNAVYRLTTAEGDVIAKRDAPERLEGEAEGLAALARAQSGLVVPEVLGCGHGWLLTEALETAASGDAAALGTGLRRLHQTPRQQHGWHRDNACGQTPQPNASLPDGRAFQRDRRLLPLVDACTRQGLLDQATADRLRRQANALEDWLAPAAPRLIHGDLWAGNVLYTPCGPGVIDPAVYAHYPEVDIAMLTLFGAPGPAFFEAYWQGSAPDDWPRREALFQLYPLLNHLLLFGAGYLGGVRRALSRLECAG</sequence>
<protein>
    <recommendedName>
        <fullName evidence="6">Aminoglycoside phosphotransferase</fullName>
    </recommendedName>
</protein>